<evidence type="ECO:0000313" key="2">
    <source>
        <dbReference type="Proteomes" id="UP000504603"/>
    </source>
</evidence>
<dbReference type="AlphaFoldDB" id="A0A6J1DM64"/>
<protein>
    <submittedName>
        <fullName evidence="3">Uncharacterized protein LOC111022279</fullName>
    </submittedName>
</protein>
<feature type="chain" id="PRO_5026729360" evidence="1">
    <location>
        <begin position="16"/>
        <end position="248"/>
    </location>
</feature>
<keyword evidence="1" id="KW-0732">Signal</keyword>
<dbReference type="RefSeq" id="XP_022155138.1">
    <property type="nucleotide sequence ID" value="XM_022299446.1"/>
</dbReference>
<dbReference type="GeneID" id="111022279"/>
<dbReference type="OrthoDB" id="1723614at2759"/>
<dbReference type="Gene3D" id="3.70.10.10">
    <property type="match status" value="1"/>
</dbReference>
<keyword evidence="2" id="KW-1185">Reference proteome</keyword>
<evidence type="ECO:0000313" key="3">
    <source>
        <dbReference type="RefSeq" id="XP_022155138.1"/>
    </source>
</evidence>
<proteinExistence type="predicted"/>
<sequence>MFFIRLLHIDTVLNATSILAQVSNTADANFSRDSFSIITFNPSPRFFATLQMSQPFFSHYSVDRNLCLRMFIPSFRGAMLEGRFFPSMTMHFQGNAALMILRFESPSYETYLKRQLTLSSSQVQDLGLVDQEKFFSIHSTDFRRIIRELAIYFHRPIHATLTDSQVRFYIADREIVLTKEGGHCVIEGYQGRFEAQFQVSLRPMLFFINLSYQSERIWFSKTTNSRSTVICVPAFAFYAQYVIYFPQV</sequence>
<organism evidence="2 3">
    <name type="scientific">Momordica charantia</name>
    <name type="common">Bitter gourd</name>
    <name type="synonym">Balsam pear</name>
    <dbReference type="NCBI Taxonomy" id="3673"/>
    <lineage>
        <taxon>Eukaryota</taxon>
        <taxon>Viridiplantae</taxon>
        <taxon>Streptophyta</taxon>
        <taxon>Embryophyta</taxon>
        <taxon>Tracheophyta</taxon>
        <taxon>Spermatophyta</taxon>
        <taxon>Magnoliopsida</taxon>
        <taxon>eudicotyledons</taxon>
        <taxon>Gunneridae</taxon>
        <taxon>Pentapetalae</taxon>
        <taxon>rosids</taxon>
        <taxon>fabids</taxon>
        <taxon>Cucurbitales</taxon>
        <taxon>Cucurbitaceae</taxon>
        <taxon>Momordiceae</taxon>
        <taxon>Momordica</taxon>
    </lineage>
</organism>
<reference evidence="3" key="1">
    <citation type="submission" date="2025-08" db="UniProtKB">
        <authorList>
            <consortium name="RefSeq"/>
        </authorList>
    </citation>
    <scope>IDENTIFICATION</scope>
    <source>
        <strain evidence="3">OHB3-1</strain>
    </source>
</reference>
<name>A0A6J1DM64_MOMCH</name>
<gene>
    <name evidence="3" type="primary">LOC111022279</name>
</gene>
<dbReference type="SUPFAM" id="SSF55979">
    <property type="entry name" value="DNA clamp"/>
    <property type="match status" value="1"/>
</dbReference>
<feature type="signal peptide" evidence="1">
    <location>
        <begin position="1"/>
        <end position="15"/>
    </location>
</feature>
<dbReference type="KEGG" id="mcha:111022279"/>
<accession>A0A6J1DM64</accession>
<dbReference type="Proteomes" id="UP000504603">
    <property type="component" value="Unplaced"/>
</dbReference>
<evidence type="ECO:0000256" key="1">
    <source>
        <dbReference type="SAM" id="SignalP"/>
    </source>
</evidence>
<dbReference type="InterPro" id="IPR046938">
    <property type="entry name" value="DNA_clamp_sf"/>
</dbReference>